<protein>
    <submittedName>
        <fullName evidence="3">PH domain-containing protein</fullName>
    </submittedName>
</protein>
<evidence type="ECO:0000313" key="4">
    <source>
        <dbReference type="Proteomes" id="UP000824243"/>
    </source>
</evidence>
<dbReference type="Proteomes" id="UP000824243">
    <property type="component" value="Unassembled WGS sequence"/>
</dbReference>
<gene>
    <name evidence="3" type="ORF">H9981_01515</name>
</gene>
<evidence type="ECO:0000256" key="1">
    <source>
        <dbReference type="SAM" id="Phobius"/>
    </source>
</evidence>
<feature type="domain" description="YdbS-like PH" evidence="2">
    <location>
        <begin position="67"/>
        <end position="143"/>
    </location>
</feature>
<organism evidence="3 4">
    <name type="scientific">Candidatus Mediterraneibacter caccavium</name>
    <dbReference type="NCBI Taxonomy" id="2838661"/>
    <lineage>
        <taxon>Bacteria</taxon>
        <taxon>Bacillati</taxon>
        <taxon>Bacillota</taxon>
        <taxon>Clostridia</taxon>
        <taxon>Lachnospirales</taxon>
        <taxon>Lachnospiraceae</taxon>
        <taxon>Mediterraneibacter</taxon>
    </lineage>
</organism>
<comment type="caution">
    <text evidence="3">The sequence shown here is derived from an EMBL/GenBank/DDBJ whole genome shotgun (WGS) entry which is preliminary data.</text>
</comment>
<keyword evidence="1" id="KW-0812">Transmembrane</keyword>
<dbReference type="PANTHER" id="PTHR34473:SF2">
    <property type="entry name" value="UPF0699 TRANSMEMBRANE PROTEIN YDBT"/>
    <property type="match status" value="1"/>
</dbReference>
<feature type="transmembrane region" description="Helical" evidence="1">
    <location>
        <begin position="43"/>
        <end position="65"/>
    </location>
</feature>
<name>A0A9D1VVQ1_9FIRM</name>
<dbReference type="Pfam" id="PF03703">
    <property type="entry name" value="bPH_2"/>
    <property type="match status" value="1"/>
</dbReference>
<dbReference type="PANTHER" id="PTHR34473">
    <property type="entry name" value="UPF0699 TRANSMEMBRANE PROTEIN YDBS"/>
    <property type="match status" value="1"/>
</dbReference>
<reference evidence="3" key="2">
    <citation type="submission" date="2021-04" db="EMBL/GenBank/DDBJ databases">
        <authorList>
            <person name="Gilroy R."/>
        </authorList>
    </citation>
    <scope>NUCLEOTIDE SEQUENCE</scope>
    <source>
        <strain evidence="3">ChiSjej5B23-15282</strain>
    </source>
</reference>
<dbReference type="InterPro" id="IPR005182">
    <property type="entry name" value="YdbS-like_PH"/>
</dbReference>
<dbReference type="AlphaFoldDB" id="A0A9D1VVQ1"/>
<evidence type="ECO:0000313" key="3">
    <source>
        <dbReference type="EMBL" id="HIX47689.1"/>
    </source>
</evidence>
<reference evidence="3" key="1">
    <citation type="journal article" date="2021" name="PeerJ">
        <title>Extensive microbial diversity within the chicken gut microbiome revealed by metagenomics and culture.</title>
        <authorList>
            <person name="Gilroy R."/>
            <person name="Ravi A."/>
            <person name="Getino M."/>
            <person name="Pursley I."/>
            <person name="Horton D.L."/>
            <person name="Alikhan N.F."/>
            <person name="Baker D."/>
            <person name="Gharbi K."/>
            <person name="Hall N."/>
            <person name="Watson M."/>
            <person name="Adriaenssens E.M."/>
            <person name="Foster-Nyarko E."/>
            <person name="Jarju S."/>
            <person name="Secka A."/>
            <person name="Antonio M."/>
            <person name="Oren A."/>
            <person name="Chaudhuri R.R."/>
            <person name="La Ragione R."/>
            <person name="Hildebrand F."/>
            <person name="Pallen M.J."/>
        </authorList>
    </citation>
    <scope>NUCLEOTIDE SEQUENCE</scope>
    <source>
        <strain evidence="3">ChiSjej5B23-15282</strain>
    </source>
</reference>
<keyword evidence="1" id="KW-0472">Membrane</keyword>
<feature type="transmembrane region" description="Helical" evidence="1">
    <location>
        <begin position="12"/>
        <end position="37"/>
    </location>
</feature>
<accession>A0A9D1VVQ1</accession>
<keyword evidence="1" id="KW-1133">Transmembrane helix</keyword>
<proteinExistence type="predicted"/>
<dbReference type="EMBL" id="DXFA01000026">
    <property type="protein sequence ID" value="HIX47689.1"/>
    <property type="molecule type" value="Genomic_DNA"/>
</dbReference>
<sequence length="160" mass="18125">MYENLSKRALYCMYVAGIITGVVALAVIGAVDYFWIFPEDLTAGKWISLVLAVLILFDVAVSPYFRYNRYRYSINDECIDIIEGYLFVKRNIVPIERLHKLQTKKGPIDQLFGVAKVIVTTGGGDVTLEFLEEKRAEQIAETLRRRINEIAAGQRAGESE</sequence>
<evidence type="ECO:0000259" key="2">
    <source>
        <dbReference type="Pfam" id="PF03703"/>
    </source>
</evidence>